<keyword evidence="2" id="KW-1185">Reference proteome</keyword>
<name>A0ABS1D0X9_9PROT</name>
<dbReference type="RefSeq" id="WP_133222515.1">
    <property type="nucleotide sequence ID" value="NZ_NRSG01000156.1"/>
</dbReference>
<evidence type="ECO:0000313" key="2">
    <source>
        <dbReference type="Proteomes" id="UP000697995"/>
    </source>
</evidence>
<reference evidence="1 2" key="1">
    <citation type="journal article" date="2020" name="Microorganisms">
        <title>Osmotic Adaptation and Compatible Solute Biosynthesis of Phototrophic Bacteria as Revealed from Genome Analyses.</title>
        <authorList>
            <person name="Imhoff J.F."/>
            <person name="Rahn T."/>
            <person name="Kunzel S."/>
            <person name="Keller A."/>
            <person name="Neulinger S.C."/>
        </authorList>
    </citation>
    <scope>NUCLEOTIDE SEQUENCE [LARGE SCALE GENOMIC DNA]</scope>
    <source>
        <strain evidence="1 2">DSM 15382</strain>
    </source>
</reference>
<dbReference type="EMBL" id="NRSG01000156">
    <property type="protein sequence ID" value="MBK1660211.1"/>
    <property type="molecule type" value="Genomic_DNA"/>
</dbReference>
<dbReference type="Proteomes" id="UP000697995">
    <property type="component" value="Unassembled WGS sequence"/>
</dbReference>
<evidence type="ECO:0000313" key="1">
    <source>
        <dbReference type="EMBL" id="MBK1660211.1"/>
    </source>
</evidence>
<organism evidence="1 2">
    <name type="scientific">Paracraurococcus ruber</name>
    <dbReference type="NCBI Taxonomy" id="77675"/>
    <lineage>
        <taxon>Bacteria</taxon>
        <taxon>Pseudomonadati</taxon>
        <taxon>Pseudomonadota</taxon>
        <taxon>Alphaproteobacteria</taxon>
        <taxon>Acetobacterales</taxon>
        <taxon>Roseomonadaceae</taxon>
        <taxon>Paracraurococcus</taxon>
    </lineage>
</organism>
<protein>
    <submittedName>
        <fullName evidence="1">Uncharacterized protein</fullName>
    </submittedName>
</protein>
<accession>A0ABS1D0X9</accession>
<proteinExistence type="predicted"/>
<sequence>MISLVMAAADLRNRSYRHEAADATVPKRTRRQDRGGIHAAVFLGPMLPRVTLDAQTHMLCTQDVATVSGGGAGDYGASFDPAQDQMELDVRA</sequence>
<gene>
    <name evidence="1" type="ORF">CKO45_18420</name>
</gene>
<comment type="caution">
    <text evidence="1">The sequence shown here is derived from an EMBL/GenBank/DDBJ whole genome shotgun (WGS) entry which is preliminary data.</text>
</comment>